<name>A0A6M0JV17_9GAMM</name>
<dbReference type="AlphaFoldDB" id="A0A6M0JV17"/>
<evidence type="ECO:0000256" key="1">
    <source>
        <dbReference type="SAM" id="MobiDB-lite"/>
    </source>
</evidence>
<dbReference type="InterPro" id="IPR036388">
    <property type="entry name" value="WH-like_DNA-bd_sf"/>
</dbReference>
<reference evidence="2 3" key="1">
    <citation type="submission" date="2020-02" db="EMBL/GenBank/DDBJ databases">
        <title>Genome sequences of Thiorhodococcus mannitoliphagus and Thiorhodococcus minor, purple sulfur photosynthetic bacteria in the gammaproteobacterial family, Chromatiaceae.</title>
        <authorList>
            <person name="Aviles F.A."/>
            <person name="Meyer T.E."/>
            <person name="Kyndt J.A."/>
        </authorList>
    </citation>
    <scope>NUCLEOTIDE SEQUENCE [LARGE SCALE GENOMIC DNA]</scope>
    <source>
        <strain evidence="2 3">DSM 11518</strain>
    </source>
</reference>
<organism evidence="2 3">
    <name type="scientific">Thiorhodococcus minor</name>
    <dbReference type="NCBI Taxonomy" id="57489"/>
    <lineage>
        <taxon>Bacteria</taxon>
        <taxon>Pseudomonadati</taxon>
        <taxon>Pseudomonadota</taxon>
        <taxon>Gammaproteobacteria</taxon>
        <taxon>Chromatiales</taxon>
        <taxon>Chromatiaceae</taxon>
        <taxon>Thiorhodococcus</taxon>
    </lineage>
</organism>
<dbReference type="SUPFAM" id="SSF46894">
    <property type="entry name" value="C-terminal effector domain of the bipartite response regulators"/>
    <property type="match status" value="1"/>
</dbReference>
<proteinExistence type="predicted"/>
<accession>A0A6M0JV17</accession>
<dbReference type="Pfam" id="PF13384">
    <property type="entry name" value="HTH_23"/>
    <property type="match status" value="1"/>
</dbReference>
<evidence type="ECO:0000313" key="3">
    <source>
        <dbReference type="Proteomes" id="UP000483379"/>
    </source>
</evidence>
<dbReference type="InterPro" id="IPR016032">
    <property type="entry name" value="Sig_transdc_resp-reg_C-effctor"/>
</dbReference>
<comment type="caution">
    <text evidence="2">The sequence shown here is derived from an EMBL/GenBank/DDBJ whole genome shotgun (WGS) entry which is preliminary data.</text>
</comment>
<evidence type="ECO:0008006" key="4">
    <source>
        <dbReference type="Google" id="ProtNLM"/>
    </source>
</evidence>
<dbReference type="Proteomes" id="UP000483379">
    <property type="component" value="Unassembled WGS sequence"/>
</dbReference>
<dbReference type="RefSeq" id="WP_164451536.1">
    <property type="nucleotide sequence ID" value="NZ_JAAIJQ010000011.1"/>
</dbReference>
<dbReference type="GO" id="GO:0006355">
    <property type="term" value="P:regulation of DNA-templated transcription"/>
    <property type="evidence" value="ECO:0007669"/>
    <property type="project" value="InterPro"/>
</dbReference>
<dbReference type="GO" id="GO:0003677">
    <property type="term" value="F:DNA binding"/>
    <property type="evidence" value="ECO:0007669"/>
    <property type="project" value="InterPro"/>
</dbReference>
<sequence length="63" mass="6775">MTVAEDGDGPPEVRSVSPLPGLPDRDRCILERYQAGASKRGIARELGISDGTVRNVLNRLAVE</sequence>
<feature type="region of interest" description="Disordered" evidence="1">
    <location>
        <begin position="1"/>
        <end position="24"/>
    </location>
</feature>
<dbReference type="EMBL" id="JAAIJQ010000011">
    <property type="protein sequence ID" value="NEV61376.1"/>
    <property type="molecule type" value="Genomic_DNA"/>
</dbReference>
<gene>
    <name evidence="2" type="ORF">G3446_05605</name>
</gene>
<dbReference type="Gene3D" id="1.10.10.10">
    <property type="entry name" value="Winged helix-like DNA-binding domain superfamily/Winged helix DNA-binding domain"/>
    <property type="match status" value="1"/>
</dbReference>
<protein>
    <recommendedName>
        <fullName evidence="4">Helix-turn-helix domain-containing protein</fullName>
    </recommendedName>
</protein>
<evidence type="ECO:0000313" key="2">
    <source>
        <dbReference type="EMBL" id="NEV61376.1"/>
    </source>
</evidence>
<keyword evidence="3" id="KW-1185">Reference proteome</keyword>